<dbReference type="KEGG" id="lyk:FLP23_07705"/>
<sequence length="627" mass="67067">MRHHRHRHHLRGLRMLASAVLAIAAVAVSAVPASASASAPPPPAAPTMRADVNDFTIPSFDIEYRLSRDATGFSALHVVETIVADFQQIGQNHGIERALPMSYGQVDLELRVLSVRDETGAARQFTTYDSEGLYGEPFRVLRIGSSDSYVHGLQSYVIEYTMRHVVGTFEDTGVDEFYWDLNGDGWAQPIAEVTARLHLTPELQEATTGAAACYAGIYGGTTPCELTTTPDGFAVEVAELQPYQTVTWSIAFAPGTFRPGPLPSDSWFVRVVPWVLLGVLAAALLVVLWLRIFVFRDARGRGVVIAQYEPYPELGVMEAAQLLGRESKGLPAQFVQLVVARAARLIDRGEDAGRDERYRLELLDPSGLDKDDAIAVASIFGSTKQGAKVDLDRSDQKLGDRLAALVAKVRTAVSRDYRATRATPVTTVTRLVLFANGLAAVVVGFWATANDADPGWLFLQLAVVIIGGMVVFGFAGAPERLTRQGALALEHLHGIREYLQLAEADRIRVLQSPEGAERTPIDTGDREAVVRLNERLLPYAIIFGIEDQWQRELGTLYATTPSEIASTVGALNLGSFAAGYAAASFATTPPPSTSSSWSSSGGSSFSGGSSGGGFSGGGGGGGGGGGW</sequence>
<feature type="compositionally biased region" description="Low complexity" evidence="1">
    <location>
        <begin position="588"/>
        <end position="603"/>
    </location>
</feature>
<feature type="signal peptide" evidence="3">
    <location>
        <begin position="1"/>
        <end position="37"/>
    </location>
</feature>
<keyword evidence="2" id="KW-1133">Transmembrane helix</keyword>
<feature type="compositionally biased region" description="Gly residues" evidence="1">
    <location>
        <begin position="604"/>
        <end position="627"/>
    </location>
</feature>
<dbReference type="InterPro" id="IPR048389">
    <property type="entry name" value="YciQ-like_C"/>
</dbReference>
<evidence type="ECO:0000313" key="7">
    <source>
        <dbReference type="Proteomes" id="UP000322159"/>
    </source>
</evidence>
<dbReference type="EMBL" id="CP043504">
    <property type="protein sequence ID" value="QEO09899.1"/>
    <property type="molecule type" value="Genomic_DNA"/>
</dbReference>
<feature type="transmembrane region" description="Helical" evidence="2">
    <location>
        <begin position="267"/>
        <end position="290"/>
    </location>
</feature>
<keyword evidence="2" id="KW-0472">Membrane</keyword>
<name>A0A5C1Y9R0_9MICO</name>
<dbReference type="Pfam" id="PF09972">
    <property type="entry name" value="DUF2207"/>
    <property type="match status" value="1"/>
</dbReference>
<dbReference type="Proteomes" id="UP000322159">
    <property type="component" value="Chromosome"/>
</dbReference>
<protein>
    <submittedName>
        <fullName evidence="6">DUF2207 domain-containing protein</fullName>
    </submittedName>
</protein>
<feature type="domain" description="DUF2207" evidence="4">
    <location>
        <begin position="56"/>
        <end position="251"/>
    </location>
</feature>
<dbReference type="OrthoDB" id="4973253at2"/>
<evidence type="ECO:0000256" key="3">
    <source>
        <dbReference type="SAM" id="SignalP"/>
    </source>
</evidence>
<proteinExistence type="predicted"/>
<gene>
    <name evidence="6" type="ORF">FLP23_07705</name>
</gene>
<dbReference type="Pfam" id="PF20990">
    <property type="entry name" value="DUF2207_C"/>
    <property type="match status" value="1"/>
</dbReference>
<organism evidence="6 7">
    <name type="scientific">Protaetiibacter larvae</name>
    <dbReference type="NCBI Taxonomy" id="2592654"/>
    <lineage>
        <taxon>Bacteria</taxon>
        <taxon>Bacillati</taxon>
        <taxon>Actinomycetota</taxon>
        <taxon>Actinomycetes</taxon>
        <taxon>Micrococcales</taxon>
        <taxon>Microbacteriaceae</taxon>
        <taxon>Protaetiibacter</taxon>
    </lineage>
</organism>
<reference evidence="6 7" key="1">
    <citation type="submission" date="2019-09" db="EMBL/GenBank/DDBJ databases">
        <title>Genome sequencing of strain KACC 19322.</title>
        <authorList>
            <person name="Heo J."/>
            <person name="Kim S.-J."/>
            <person name="Kim J.-S."/>
            <person name="Hong S.-B."/>
            <person name="Kwon S.-W."/>
        </authorList>
    </citation>
    <scope>NUCLEOTIDE SEQUENCE [LARGE SCALE GENOMIC DNA]</scope>
    <source>
        <strain evidence="6 7">KACC 19322</strain>
    </source>
</reference>
<feature type="chain" id="PRO_5039290324" evidence="3">
    <location>
        <begin position="38"/>
        <end position="627"/>
    </location>
</feature>
<evidence type="ECO:0000313" key="6">
    <source>
        <dbReference type="EMBL" id="QEO09899.1"/>
    </source>
</evidence>
<feature type="transmembrane region" description="Helical" evidence="2">
    <location>
        <begin position="431"/>
        <end position="449"/>
    </location>
</feature>
<evidence type="ECO:0000259" key="4">
    <source>
        <dbReference type="Pfam" id="PF09972"/>
    </source>
</evidence>
<dbReference type="AlphaFoldDB" id="A0A5C1Y9R0"/>
<dbReference type="InterPro" id="IPR018702">
    <property type="entry name" value="DUF2207"/>
</dbReference>
<keyword evidence="3" id="KW-0732">Signal</keyword>
<evidence type="ECO:0000259" key="5">
    <source>
        <dbReference type="Pfam" id="PF20990"/>
    </source>
</evidence>
<feature type="transmembrane region" description="Helical" evidence="2">
    <location>
        <begin position="455"/>
        <end position="475"/>
    </location>
</feature>
<feature type="domain" description="Predicted membrane protein YciQ-like C-terminal" evidence="5">
    <location>
        <begin position="307"/>
        <end position="553"/>
    </location>
</feature>
<evidence type="ECO:0000256" key="2">
    <source>
        <dbReference type="SAM" id="Phobius"/>
    </source>
</evidence>
<feature type="region of interest" description="Disordered" evidence="1">
    <location>
        <begin position="588"/>
        <end position="627"/>
    </location>
</feature>
<dbReference type="RefSeq" id="WP_149325317.1">
    <property type="nucleotide sequence ID" value="NZ_CP043504.1"/>
</dbReference>
<accession>A0A5C1Y9R0</accession>
<keyword evidence="2" id="KW-0812">Transmembrane</keyword>
<evidence type="ECO:0000256" key="1">
    <source>
        <dbReference type="SAM" id="MobiDB-lite"/>
    </source>
</evidence>
<keyword evidence="7" id="KW-1185">Reference proteome</keyword>